<dbReference type="InterPro" id="IPR002397">
    <property type="entry name" value="Cyt_P450_B"/>
</dbReference>
<dbReference type="InterPro" id="IPR001128">
    <property type="entry name" value="Cyt_P450"/>
</dbReference>
<keyword evidence="2" id="KW-0560">Oxidoreductase</keyword>
<keyword evidence="2" id="KW-0408">Iron</keyword>
<reference evidence="3 4" key="1">
    <citation type="journal article" date="2019" name="Int. J. Syst. Evol. Microbiol.">
        <title>The Global Catalogue of Microorganisms (GCM) 10K type strain sequencing project: providing services to taxonomists for standard genome sequencing and annotation.</title>
        <authorList>
            <consortium name="The Broad Institute Genomics Platform"/>
            <consortium name="The Broad Institute Genome Sequencing Center for Infectious Disease"/>
            <person name="Wu L."/>
            <person name="Ma J."/>
        </authorList>
    </citation>
    <scope>NUCLEOTIDE SEQUENCE [LARGE SCALE GENOMIC DNA]</scope>
    <source>
        <strain evidence="3 4">JCM 3367</strain>
    </source>
</reference>
<proteinExistence type="inferred from homology"/>
<evidence type="ECO:0000256" key="2">
    <source>
        <dbReference type="RuleBase" id="RU000461"/>
    </source>
</evidence>
<keyword evidence="2" id="KW-0503">Monooxygenase</keyword>
<dbReference type="PANTHER" id="PTHR46696:SF6">
    <property type="entry name" value="P450, PUTATIVE (EUROFUNG)-RELATED"/>
    <property type="match status" value="1"/>
</dbReference>
<dbReference type="Proteomes" id="UP001499978">
    <property type="component" value="Unassembled WGS sequence"/>
</dbReference>
<dbReference type="InterPro" id="IPR036396">
    <property type="entry name" value="Cyt_P450_sf"/>
</dbReference>
<name>A0ABN3NPE8_9ACTN</name>
<keyword evidence="2" id="KW-0349">Heme</keyword>
<comment type="caution">
    <text evidence="3">The sequence shown here is derived from an EMBL/GenBank/DDBJ whole genome shotgun (WGS) entry which is preliminary data.</text>
</comment>
<dbReference type="EMBL" id="BAAARY010000018">
    <property type="protein sequence ID" value="GAA2529643.1"/>
    <property type="molecule type" value="Genomic_DNA"/>
</dbReference>
<evidence type="ECO:0000313" key="3">
    <source>
        <dbReference type="EMBL" id="GAA2529643.1"/>
    </source>
</evidence>
<gene>
    <name evidence="3" type="ORF">GCM10010201_31100</name>
</gene>
<evidence type="ECO:0000313" key="4">
    <source>
        <dbReference type="Proteomes" id="UP001499978"/>
    </source>
</evidence>
<dbReference type="Pfam" id="PF00067">
    <property type="entry name" value="p450"/>
    <property type="match status" value="1"/>
</dbReference>
<dbReference type="PRINTS" id="PR00359">
    <property type="entry name" value="BP450"/>
</dbReference>
<comment type="similarity">
    <text evidence="1 2">Belongs to the cytochrome P450 family.</text>
</comment>
<keyword evidence="2" id="KW-0479">Metal-binding</keyword>
<keyword evidence="4" id="KW-1185">Reference proteome</keyword>
<organism evidence="3 4">
    <name type="scientific">Pilimelia columellifera subsp. columellifera</name>
    <dbReference type="NCBI Taxonomy" id="706583"/>
    <lineage>
        <taxon>Bacteria</taxon>
        <taxon>Bacillati</taxon>
        <taxon>Actinomycetota</taxon>
        <taxon>Actinomycetes</taxon>
        <taxon>Micromonosporales</taxon>
        <taxon>Micromonosporaceae</taxon>
        <taxon>Pilimelia</taxon>
    </lineage>
</organism>
<accession>A0ABN3NPE8</accession>
<dbReference type="Gene3D" id="1.10.630.10">
    <property type="entry name" value="Cytochrome P450"/>
    <property type="match status" value="1"/>
</dbReference>
<dbReference type="PANTHER" id="PTHR46696">
    <property type="entry name" value="P450, PUTATIVE (EUROFUNG)-RELATED"/>
    <property type="match status" value="1"/>
</dbReference>
<protein>
    <submittedName>
        <fullName evidence="3">Cytochrome P450</fullName>
    </submittedName>
</protein>
<dbReference type="PROSITE" id="PS00086">
    <property type="entry name" value="CYTOCHROME_P450"/>
    <property type="match status" value="1"/>
</dbReference>
<evidence type="ECO:0000256" key="1">
    <source>
        <dbReference type="ARBA" id="ARBA00010617"/>
    </source>
</evidence>
<dbReference type="SUPFAM" id="SSF48264">
    <property type="entry name" value="Cytochrome P450"/>
    <property type="match status" value="1"/>
</dbReference>
<dbReference type="InterPro" id="IPR017972">
    <property type="entry name" value="Cyt_P450_CS"/>
</dbReference>
<dbReference type="RefSeq" id="WP_344173745.1">
    <property type="nucleotide sequence ID" value="NZ_BAAARY010000018.1"/>
</dbReference>
<sequence length="400" mass="43408">MSEPITYLEHWDRTDAFDPPAVLRKLSAEQPLSRMVYPDGHVGWLATGIDVVKQVLSNPAFSHNFHSAHFPLTKKGQPFPTMPIIPGLFIHMDPPGHTRYRAVLTGEFTTNRVAVLGERIEVAAVEQLTALRGLGSPADLVAGYVQPLCRRVLNDLLGVPDEGGAILARLSETANDDAVPVEDEFAASSDAFLYLRDRVEKERADPGDSMIGRLTAVPGLTDQEITNMLLVVFAAGLTTCEGALAATSLALLHHREQLEAFRAACANGAGVDNAVEELLRYTTVNQYLIFRTALTDVELGGHSIRAGDTVTISLPAANRDGSRFAHAELLDLSRDPSGHLAFGYGVHICLAQRLARRLLTVALRTLVTGLPGLALVVPIGEVRLRARTSVFSIHDLPVRW</sequence>